<evidence type="ECO:0000256" key="9">
    <source>
        <dbReference type="ARBA" id="ARBA00023065"/>
    </source>
</evidence>
<dbReference type="Pfam" id="PF00005">
    <property type="entry name" value="ABC_tran"/>
    <property type="match status" value="1"/>
</dbReference>
<accession>A0A1Y2KVJ4</accession>
<name>A0A1Y2KVJ4_9PROT</name>
<evidence type="ECO:0000256" key="6">
    <source>
        <dbReference type="ARBA" id="ARBA00022741"/>
    </source>
</evidence>
<evidence type="ECO:0000256" key="10">
    <source>
        <dbReference type="ARBA" id="ARBA00023136"/>
    </source>
</evidence>
<evidence type="ECO:0000259" key="11">
    <source>
        <dbReference type="PROSITE" id="PS50893"/>
    </source>
</evidence>
<evidence type="ECO:0000256" key="2">
    <source>
        <dbReference type="ARBA" id="ARBA00005417"/>
    </source>
</evidence>
<dbReference type="CDD" id="cd03214">
    <property type="entry name" value="ABC_Iron-Siderophores_B12_Hemin"/>
    <property type="match status" value="1"/>
</dbReference>
<evidence type="ECO:0000256" key="5">
    <source>
        <dbReference type="ARBA" id="ARBA00022496"/>
    </source>
</evidence>
<evidence type="ECO:0000256" key="1">
    <source>
        <dbReference type="ARBA" id="ARBA00004202"/>
    </source>
</evidence>
<comment type="subcellular location">
    <subcellularLocation>
        <location evidence="1">Cell membrane</location>
        <topology evidence="1">Peripheral membrane protein</topology>
    </subcellularLocation>
</comment>
<comment type="caution">
    <text evidence="12">The sequence shown here is derived from an EMBL/GenBank/DDBJ whole genome shotgun (WGS) entry which is preliminary data.</text>
</comment>
<keyword evidence="13" id="KW-1185">Reference proteome</keyword>
<evidence type="ECO:0000313" key="12">
    <source>
        <dbReference type="EMBL" id="OSQ35863.1"/>
    </source>
</evidence>
<dbReference type="InterPro" id="IPR003439">
    <property type="entry name" value="ABC_transporter-like_ATP-bd"/>
</dbReference>
<dbReference type="AlphaFoldDB" id="A0A1Y2KVJ4"/>
<keyword evidence="7" id="KW-0067">ATP-binding</keyword>
<dbReference type="OrthoDB" id="9810077at2"/>
<dbReference type="SMART" id="SM00382">
    <property type="entry name" value="AAA"/>
    <property type="match status" value="1"/>
</dbReference>
<evidence type="ECO:0000313" key="13">
    <source>
        <dbReference type="Proteomes" id="UP000193391"/>
    </source>
</evidence>
<keyword evidence="10" id="KW-0472">Membrane</keyword>
<dbReference type="GO" id="GO:0016887">
    <property type="term" value="F:ATP hydrolysis activity"/>
    <property type="evidence" value="ECO:0007669"/>
    <property type="project" value="InterPro"/>
</dbReference>
<evidence type="ECO:0000256" key="8">
    <source>
        <dbReference type="ARBA" id="ARBA00023004"/>
    </source>
</evidence>
<evidence type="ECO:0000256" key="4">
    <source>
        <dbReference type="ARBA" id="ARBA00022475"/>
    </source>
</evidence>
<dbReference type="PROSITE" id="PS50893">
    <property type="entry name" value="ABC_TRANSPORTER_2"/>
    <property type="match status" value="1"/>
</dbReference>
<dbReference type="SUPFAM" id="SSF52540">
    <property type="entry name" value="P-loop containing nucleoside triphosphate hydrolases"/>
    <property type="match status" value="1"/>
</dbReference>
<dbReference type="GO" id="GO:0005524">
    <property type="term" value="F:ATP binding"/>
    <property type="evidence" value="ECO:0007669"/>
    <property type="project" value="UniProtKB-KW"/>
</dbReference>
<dbReference type="InterPro" id="IPR051535">
    <property type="entry name" value="Siderophore_ABC-ATPase"/>
</dbReference>
<dbReference type="GO" id="GO:0005886">
    <property type="term" value="C:plasma membrane"/>
    <property type="evidence" value="ECO:0007669"/>
    <property type="project" value="UniProtKB-SubCell"/>
</dbReference>
<evidence type="ECO:0000256" key="3">
    <source>
        <dbReference type="ARBA" id="ARBA00022448"/>
    </source>
</evidence>
<dbReference type="PANTHER" id="PTHR42771:SF2">
    <property type="entry name" value="IRON(3+)-HYDROXAMATE IMPORT ATP-BINDING PROTEIN FHUC"/>
    <property type="match status" value="1"/>
</dbReference>
<dbReference type="EMBL" id="JFKA01000014">
    <property type="protein sequence ID" value="OSQ35863.1"/>
    <property type="molecule type" value="Genomic_DNA"/>
</dbReference>
<keyword evidence="3" id="KW-0813">Transport</keyword>
<organism evidence="12 13">
    <name type="scientific">Thalassospira mesophila</name>
    <dbReference type="NCBI Taxonomy" id="1293891"/>
    <lineage>
        <taxon>Bacteria</taxon>
        <taxon>Pseudomonadati</taxon>
        <taxon>Pseudomonadota</taxon>
        <taxon>Alphaproteobacteria</taxon>
        <taxon>Rhodospirillales</taxon>
        <taxon>Thalassospiraceae</taxon>
        <taxon>Thalassospira</taxon>
    </lineage>
</organism>
<dbReference type="PANTHER" id="PTHR42771">
    <property type="entry name" value="IRON(3+)-HYDROXAMATE IMPORT ATP-BINDING PROTEIN FHUC"/>
    <property type="match status" value="1"/>
</dbReference>
<dbReference type="FunFam" id="3.40.50.300:FF:000134">
    <property type="entry name" value="Iron-enterobactin ABC transporter ATP-binding protein"/>
    <property type="match status" value="1"/>
</dbReference>
<proteinExistence type="inferred from homology"/>
<sequence>MPQIEPKHTRHPLLTQNLCLSFGDSAVLHDISIEIPQNRLTVLLGPNGSGKSTLLGAMSRLNRPFRGITYLNGKDIATQHTRDIARKLGILPQSPLLPANMTVYDLVSRGRFPHQGMFAHWTSADENAVIRALEITGTLEFSNRAVETLSGGQRQRCFIAMALAQETDIILFDEPTTYLDLRYQVEVMELISQLGTQHGRTIVAVLHDLNFALQYADYLVFLKNGRIHQPATLPQDCTAELITAVFETPVTKLTNPVSGLPVFLPLRKQGGLKNVG</sequence>
<dbReference type="RefSeq" id="WP_085585856.1">
    <property type="nucleotide sequence ID" value="NZ_JFKA01000014.1"/>
</dbReference>
<keyword evidence="4" id="KW-1003">Cell membrane</keyword>
<dbReference type="InterPro" id="IPR003593">
    <property type="entry name" value="AAA+_ATPase"/>
</dbReference>
<feature type="domain" description="ABC transporter" evidence="11">
    <location>
        <begin position="13"/>
        <end position="249"/>
    </location>
</feature>
<protein>
    <submittedName>
        <fullName evidence="12">ABC transporter</fullName>
    </submittedName>
</protein>
<dbReference type="Proteomes" id="UP000193391">
    <property type="component" value="Unassembled WGS sequence"/>
</dbReference>
<evidence type="ECO:0000256" key="7">
    <source>
        <dbReference type="ARBA" id="ARBA00022840"/>
    </source>
</evidence>
<dbReference type="InterPro" id="IPR027417">
    <property type="entry name" value="P-loop_NTPase"/>
</dbReference>
<comment type="similarity">
    <text evidence="2">Belongs to the ABC transporter superfamily.</text>
</comment>
<keyword evidence="6" id="KW-0547">Nucleotide-binding</keyword>
<dbReference type="Gene3D" id="3.40.50.300">
    <property type="entry name" value="P-loop containing nucleotide triphosphate hydrolases"/>
    <property type="match status" value="1"/>
</dbReference>
<keyword evidence="8" id="KW-0408">Iron</keyword>
<dbReference type="STRING" id="1293891.TMES_19890"/>
<dbReference type="GO" id="GO:0006826">
    <property type="term" value="P:iron ion transport"/>
    <property type="evidence" value="ECO:0007669"/>
    <property type="project" value="UniProtKB-KW"/>
</dbReference>
<gene>
    <name evidence="12" type="ORF">TMES_19890</name>
</gene>
<keyword evidence="9" id="KW-0406">Ion transport</keyword>
<keyword evidence="5" id="KW-0410">Iron transport</keyword>
<reference evidence="12 13" key="1">
    <citation type="submission" date="2014-03" db="EMBL/GenBank/DDBJ databases">
        <title>The draft genome sequence of Thalassospira mesophila JCM 18969.</title>
        <authorList>
            <person name="Lai Q."/>
            <person name="Shao Z."/>
        </authorList>
    </citation>
    <scope>NUCLEOTIDE SEQUENCE [LARGE SCALE GENOMIC DNA]</scope>
    <source>
        <strain evidence="12 13">JCM 18969</strain>
    </source>
</reference>